<feature type="non-terminal residue" evidence="2">
    <location>
        <position position="1"/>
    </location>
</feature>
<dbReference type="EMBL" id="CM000780">
    <property type="protein sequence ID" value="AQK60019.1"/>
    <property type="molecule type" value="Genomic_DNA"/>
</dbReference>
<evidence type="ECO:0000313" key="1">
    <source>
        <dbReference type="EMBL" id="AQK60019.1"/>
    </source>
</evidence>
<name>A0A1D6M2P3_MAIZE</name>
<reference evidence="2" key="1">
    <citation type="submission" date="2015-12" db="EMBL/GenBank/DDBJ databases">
        <title>Update maize B73 reference genome by single molecule sequencing technologies.</title>
        <authorList>
            <consortium name="Maize Genome Sequencing Project"/>
            <person name="Ware D."/>
        </authorList>
    </citation>
    <scope>NUCLEOTIDE SEQUENCE</scope>
    <source>
        <tissue evidence="2">Seedling</tissue>
    </source>
</reference>
<dbReference type="EMBL" id="CM000780">
    <property type="protein sequence ID" value="AQK60021.1"/>
    <property type="molecule type" value="Genomic_DNA"/>
</dbReference>
<dbReference type="EMBL" id="CM000782">
    <property type="protein sequence ID" value="AQK85451.1"/>
    <property type="molecule type" value="Genomic_DNA"/>
</dbReference>
<proteinExistence type="predicted"/>
<protein>
    <submittedName>
        <fullName evidence="2">Uncharacterized protein</fullName>
    </submittedName>
</protein>
<dbReference type="EMBL" id="CM000782">
    <property type="protein sequence ID" value="AQK85453.1"/>
    <property type="molecule type" value="Genomic_DNA"/>
</dbReference>
<dbReference type="IntAct" id="A0A1D6M2P3">
    <property type="interactions" value="3"/>
</dbReference>
<dbReference type="AlphaFoldDB" id="A0A1D6M2P3"/>
<dbReference type="InParanoid" id="A0A1D6M2P3"/>
<accession>A0A1D6M2P3</accession>
<organism evidence="2">
    <name type="scientific">Zea mays</name>
    <name type="common">Maize</name>
    <dbReference type="NCBI Taxonomy" id="4577"/>
    <lineage>
        <taxon>Eukaryota</taxon>
        <taxon>Viridiplantae</taxon>
        <taxon>Streptophyta</taxon>
        <taxon>Embryophyta</taxon>
        <taxon>Tracheophyta</taxon>
        <taxon>Spermatophyta</taxon>
        <taxon>Magnoliopsida</taxon>
        <taxon>Liliopsida</taxon>
        <taxon>Poales</taxon>
        <taxon>Poaceae</taxon>
        <taxon>PACMAD clade</taxon>
        <taxon>Panicoideae</taxon>
        <taxon>Andropogonodae</taxon>
        <taxon>Andropogoneae</taxon>
        <taxon>Tripsacinae</taxon>
        <taxon>Zea</taxon>
    </lineage>
</organism>
<sequence>VLHIQEGCGESRDPGHLHWPHFDGSGIEKNGPAPLADLAVVADHVAAYDASGKVVLCFWFLLLGLKHVQQVELSNPNVEIRLLEVFYHKIYKVSSSSVQVFNLEDVEEGIEADEFGLPDVDVDAKPENEHTRRTSDSILLSRLHSEFLNKRKKGKLP</sequence>
<evidence type="ECO:0000313" key="2">
    <source>
        <dbReference type="EMBL" id="AQK85451.1"/>
    </source>
</evidence>
<dbReference type="EMBL" id="CM000782">
    <property type="protein sequence ID" value="AQK85452.1"/>
    <property type="molecule type" value="Genomic_DNA"/>
</dbReference>
<dbReference type="EMBL" id="CM000780">
    <property type="protein sequence ID" value="AQK60020.1"/>
    <property type="molecule type" value="Genomic_DNA"/>
</dbReference>
<gene>
    <name evidence="2" type="ORF">ZEAMMB73_Zm00001d038000</name>
    <name evidence="1" type="ORF">ZEAMMB73_Zm00001d053657</name>
</gene>